<dbReference type="Gene3D" id="3.40.50.2000">
    <property type="entry name" value="Glycogen Phosphorylase B"/>
    <property type="match status" value="1"/>
</dbReference>
<dbReference type="SUPFAM" id="SSF48452">
    <property type="entry name" value="TPR-like"/>
    <property type="match status" value="2"/>
</dbReference>
<dbReference type="InterPro" id="IPR029489">
    <property type="entry name" value="OGT/SEC/SPY_C"/>
</dbReference>
<dbReference type="Pfam" id="PF13844">
    <property type="entry name" value="Glyco_transf_41"/>
    <property type="match status" value="2"/>
</dbReference>
<evidence type="ECO:0000256" key="6">
    <source>
        <dbReference type="ARBA" id="ARBA00022737"/>
    </source>
</evidence>
<dbReference type="PANTHER" id="PTHR44835">
    <property type="entry name" value="UDP-N-ACETYLGLUCOSAMINE--PEPTIDE N-ACETYLGLUCOSAMINYLTRANSFERASE SPINDLY-RELATED"/>
    <property type="match status" value="1"/>
</dbReference>
<dbReference type="Proteomes" id="UP000766336">
    <property type="component" value="Unassembled WGS sequence"/>
</dbReference>
<keyword evidence="4" id="KW-0328">Glycosyltransferase</keyword>
<keyword evidence="5" id="KW-0808">Transferase</keyword>
<evidence type="ECO:0000256" key="7">
    <source>
        <dbReference type="ARBA" id="ARBA00022803"/>
    </source>
</evidence>
<dbReference type="InterPro" id="IPR051939">
    <property type="entry name" value="Glycosyltr_41/O-GlcNAc_trsf"/>
</dbReference>
<dbReference type="InterPro" id="IPR019734">
    <property type="entry name" value="TPR_rpt"/>
</dbReference>
<dbReference type="SUPFAM" id="SSF53756">
    <property type="entry name" value="UDP-Glycosyltransferase/glycogen phosphorylase"/>
    <property type="match status" value="1"/>
</dbReference>
<evidence type="ECO:0000259" key="9">
    <source>
        <dbReference type="Pfam" id="PF13844"/>
    </source>
</evidence>
<keyword evidence="6" id="KW-0677">Repeat</keyword>
<gene>
    <name evidence="10" type="ORF">KHU32_10525</name>
</gene>
<evidence type="ECO:0000313" key="10">
    <source>
        <dbReference type="EMBL" id="MBS7811374.1"/>
    </source>
</evidence>
<dbReference type="PROSITE" id="PS50005">
    <property type="entry name" value="TPR"/>
    <property type="match status" value="1"/>
</dbReference>
<protein>
    <recommendedName>
        <fullName evidence="3">protein O-GlcNAc transferase</fullName>
        <ecNumber evidence="3">2.4.1.255</ecNumber>
    </recommendedName>
</protein>
<feature type="repeat" description="TPR" evidence="8">
    <location>
        <begin position="241"/>
        <end position="274"/>
    </location>
</feature>
<name>A0ABS5QCY9_9PROT</name>
<dbReference type="SMART" id="SM00028">
    <property type="entry name" value="TPR"/>
    <property type="match status" value="6"/>
</dbReference>
<dbReference type="InterPro" id="IPR011990">
    <property type="entry name" value="TPR-like_helical_dom_sf"/>
</dbReference>
<dbReference type="RefSeq" id="WP_213670060.1">
    <property type="nucleotide sequence ID" value="NZ_JAHCDA010000002.1"/>
</dbReference>
<evidence type="ECO:0000256" key="3">
    <source>
        <dbReference type="ARBA" id="ARBA00011970"/>
    </source>
</evidence>
<comment type="similarity">
    <text evidence="2">Belongs to the glycosyltransferase 41 family. O-GlcNAc transferase subfamily.</text>
</comment>
<keyword evidence="7 8" id="KW-0802">TPR repeat</keyword>
<dbReference type="Gene3D" id="3.40.50.11380">
    <property type="match status" value="1"/>
</dbReference>
<dbReference type="PANTHER" id="PTHR44835:SF1">
    <property type="entry name" value="PROTEIN O-GLCNAC TRANSFERASE"/>
    <property type="match status" value="1"/>
</dbReference>
<evidence type="ECO:0000256" key="1">
    <source>
        <dbReference type="ARBA" id="ARBA00004922"/>
    </source>
</evidence>
<organism evidence="10 11">
    <name type="scientific">Roseococcus pinisoli</name>
    <dbReference type="NCBI Taxonomy" id="2835040"/>
    <lineage>
        <taxon>Bacteria</taxon>
        <taxon>Pseudomonadati</taxon>
        <taxon>Pseudomonadota</taxon>
        <taxon>Alphaproteobacteria</taxon>
        <taxon>Acetobacterales</taxon>
        <taxon>Roseomonadaceae</taxon>
        <taxon>Roseococcus</taxon>
    </lineage>
</organism>
<sequence length="750" mass="80608">MSALAEFDAGLDALRAGRTEAAIPLLASALVQEPVHALAALNLGMALMDLGRLEDAAPHLRQAAAALPHVPEVHFRLGRLAHLRGDGEVARKGYDAALAREPGHVASLAGLAVLERRAGAKARAEALMAEALLHAPEDSGLELEYAQILRETGAEDRAAAVAEAVMAREPGLGQAGLVWVDALVASQGAAEARLRIEAALALDPLSAARVAGLASLIETMEGGVAALPHWRLAEALAPEDGQILSGLGHCLWRQRLHPEALDLFQRAVRLLPNERKLRVALGDQLFRVHRFAEAATTLQGAMRDWGSDYRAQATLGLVQVSQGLHDEAIAAATAAGGENEMLLRLCGIGPYHPELADAAILREVADHLHDALSGDLPPAVLPPREPRPRLRVGFLSPHFGTHPVGWFTLAGIEHLPRDGFEVILLSLGERAGPHAQRFRDRADRWVVLDPSLGDLPLVERLRAEELDVLVELGGHGLGGRVRALRHRCAPVQIKWVGSQSASTGVPNIDWMLTDRWETPEGFEPYYLERLLRLPDGYVCYDPPAAAPEIAPAPWQRRGYVTFGCYNNLAKVTSRVLACWARILEAVPSSRLVLRTHALGDAPTREAFVARAEALGLPRERMDLHGAIPHAELLAAYGDIDISLDPFPYNGGLTVCESLWMGVPVLTLVGGSFAARHALSHLSNVGLPDWVTFDEQEYVAQAVARAAAPEKLATLRASLRGRVAASPLCDAPRFGRGLADALRRAAQAAFA</sequence>
<keyword evidence="11" id="KW-1185">Reference proteome</keyword>
<evidence type="ECO:0000256" key="8">
    <source>
        <dbReference type="PROSITE-ProRule" id="PRU00339"/>
    </source>
</evidence>
<evidence type="ECO:0000256" key="2">
    <source>
        <dbReference type="ARBA" id="ARBA00005386"/>
    </source>
</evidence>
<feature type="domain" description="O-GlcNAc transferase C-terminal" evidence="9">
    <location>
        <begin position="560"/>
        <end position="733"/>
    </location>
</feature>
<evidence type="ECO:0000256" key="4">
    <source>
        <dbReference type="ARBA" id="ARBA00022676"/>
    </source>
</evidence>
<accession>A0ABS5QCY9</accession>
<dbReference type="EMBL" id="JAHCDA010000002">
    <property type="protein sequence ID" value="MBS7811374.1"/>
    <property type="molecule type" value="Genomic_DNA"/>
</dbReference>
<reference evidence="10 11" key="1">
    <citation type="submission" date="2021-05" db="EMBL/GenBank/DDBJ databases">
        <title>Roseococcus sp. XZZS9, whole genome shotgun sequencing project.</title>
        <authorList>
            <person name="Zhao G."/>
            <person name="Shen L."/>
        </authorList>
    </citation>
    <scope>NUCLEOTIDE SEQUENCE [LARGE SCALE GENOMIC DNA]</scope>
    <source>
        <strain evidence="10 11">XZZS9</strain>
    </source>
</reference>
<evidence type="ECO:0000256" key="5">
    <source>
        <dbReference type="ARBA" id="ARBA00022679"/>
    </source>
</evidence>
<feature type="domain" description="O-GlcNAc transferase C-terminal" evidence="9">
    <location>
        <begin position="388"/>
        <end position="539"/>
    </location>
</feature>
<comment type="pathway">
    <text evidence="1">Protein modification; protein glycosylation.</text>
</comment>
<comment type="caution">
    <text evidence="10">The sequence shown here is derived from an EMBL/GenBank/DDBJ whole genome shotgun (WGS) entry which is preliminary data.</text>
</comment>
<dbReference type="EC" id="2.4.1.255" evidence="3"/>
<dbReference type="Gene3D" id="1.25.40.10">
    <property type="entry name" value="Tetratricopeptide repeat domain"/>
    <property type="match status" value="2"/>
</dbReference>
<dbReference type="Pfam" id="PF13432">
    <property type="entry name" value="TPR_16"/>
    <property type="match status" value="3"/>
</dbReference>
<evidence type="ECO:0000313" key="11">
    <source>
        <dbReference type="Proteomes" id="UP000766336"/>
    </source>
</evidence>
<proteinExistence type="inferred from homology"/>